<dbReference type="InterPro" id="IPR029487">
    <property type="entry name" value="NEL_dom"/>
</dbReference>
<keyword evidence="1 4" id="KW-0808">Transferase</keyword>
<dbReference type="EMBL" id="LN899820">
    <property type="protein sequence ID" value="CUV54978.1"/>
    <property type="molecule type" value="Genomic_DNA"/>
</dbReference>
<reference evidence="7" key="3">
    <citation type="submission" date="2018-01" db="EMBL/GenBank/DDBJ databases">
        <title>Raltonia solanacearum P824 infects blueberry.</title>
        <authorList>
            <person name="Bocsanczy A.M."/>
            <person name="Norman D.J."/>
        </authorList>
    </citation>
    <scope>NUCLEOTIDE SEQUENCE [LARGE SCALE GENOMIC DNA]</scope>
    <source>
        <strain evidence="7">P824</strain>
    </source>
</reference>
<comment type="PTM">
    <text evidence="1">Ubiquitinated in the presence of host E1 ubiquitin-activating enzyme, E2 ubiquitin-conjugating enzyme and ubiquitin.</text>
</comment>
<evidence type="ECO:0000313" key="7">
    <source>
        <dbReference type="Proteomes" id="UP000262427"/>
    </source>
</evidence>
<evidence type="ECO:0000256" key="2">
    <source>
        <dbReference type="SAM" id="MobiDB-lite"/>
    </source>
</evidence>
<dbReference type="Proteomes" id="UP000262427">
    <property type="component" value="Chromosome CM"/>
</dbReference>
<organism evidence="5">
    <name type="scientific">Ralstonia solanacearum</name>
    <name type="common">Pseudomonas solanacearum</name>
    <dbReference type="NCBI Taxonomy" id="305"/>
    <lineage>
        <taxon>Bacteria</taxon>
        <taxon>Pseudomonadati</taxon>
        <taxon>Pseudomonadota</taxon>
        <taxon>Betaproteobacteria</taxon>
        <taxon>Burkholderiales</taxon>
        <taxon>Burkholderiaceae</taxon>
        <taxon>Ralstonia</taxon>
        <taxon>Ralstonia solanacearum species complex</taxon>
    </lineage>
</organism>
<feature type="domain" description="NEL" evidence="3">
    <location>
        <begin position="366"/>
        <end position="678"/>
    </location>
</feature>
<proteinExistence type="inferred from homology"/>
<comment type="similarity">
    <text evidence="1">Belongs to the LRR-containing bacterial E3 ligase family.</text>
</comment>
<dbReference type="AlphaFoldDB" id="A0A0K1ZKQ8"/>
<feature type="compositionally biased region" description="Low complexity" evidence="2">
    <location>
        <begin position="17"/>
        <end position="41"/>
    </location>
</feature>
<dbReference type="Gene3D" id="1.20.58.360">
    <property type="entry name" value="Shigella T3SS effector IpaH defines"/>
    <property type="match status" value="1"/>
</dbReference>
<keyword evidence="1" id="KW-1035">Host cytoplasm</keyword>
<dbReference type="GO" id="GO:0005576">
    <property type="term" value="C:extracellular region"/>
    <property type="evidence" value="ECO:0007669"/>
    <property type="project" value="UniProtKB-UniRule"/>
</dbReference>
<reference evidence="6" key="4">
    <citation type="submission" date="2021-10" db="EMBL/GenBank/DDBJ databases">
        <title>Complete genome sequences of five Ralstonia solancearum strains isolated from sunflower.</title>
        <authorList>
            <person name="She X."/>
            <person name="He Z."/>
        </authorList>
    </citation>
    <scope>NUCLEOTIDE SEQUENCE</scope>
    <source>
        <strain evidence="6">RS638</strain>
    </source>
</reference>
<dbReference type="PATRIC" id="fig|305.108.peg.1014"/>
<reference evidence="4" key="2">
    <citation type="submission" date="2018-01" db="EMBL/GenBank/DDBJ databases">
        <title>Ralstonia pseudosolanacearum P824 infects blueberry.</title>
        <authorList>
            <person name="Bocsanczy A.M."/>
            <person name="Norman D.J."/>
        </authorList>
    </citation>
    <scope>NUCLEOTIDE SEQUENCE</scope>
    <source>
        <strain evidence="4">P824</strain>
    </source>
</reference>
<accession>A0A0K1ZKQ8</accession>
<feature type="region of interest" description="Disordered" evidence="2">
    <location>
        <begin position="1"/>
        <end position="46"/>
    </location>
</feature>
<evidence type="ECO:0000256" key="1">
    <source>
        <dbReference type="PROSITE-ProRule" id="PRU01398"/>
    </source>
</evidence>
<evidence type="ECO:0000313" key="5">
    <source>
        <dbReference type="EMBL" id="CUV54978.1"/>
    </source>
</evidence>
<sequence>MPTRVPSPTLGRSHPVTGAASTATSTAATATRSGPATAPASGRSREGLLAELPTGRTARTPSVSAAGAHAGRPAWNVQGAIEAMAALSPEREKRLFKKSASPQYRYAKGLTAEQRGQLESALEQRFRNPAAPAEARDSALAMWLSVQQARLRTHTAGHRNHHNLEQFQLAALSVPIPLLALGYRRQRRRYYSSPLRPEYRTAFNNFMRVIGDPSLSEAVRQTVAQRLEYHRRSEETIARHERQLLGEHGVMGLAESGYQIGTNYDHVNLTALEREAVVESRGSGVPPALHIQALQTERSRVESGALRHQWLTRELRDAQARAGQGGAVAGSAGPSSVRQVDAAESSAAAARLRRDTANDIRRLRRPLAAEIKQWLKLAHAEPLPDPKAFDNELYANAFARLLERRRPLSLISYFARWDPVVVDGAKVIQAIAKDANLRKEVFAAAETALGTCGDNVADGFANIVTMVDTHQLVDDVRSGKLDQPALEAWGRQRYRLDSLITEVNQWMASRRRQAGQHSIMTERRVAREPLETMLHAKVALKTVLDLPKNLPSSMRHRLASALKPDDLKRLAETVQAKEADPVELARYLLSNDAWRGAMKALHPAAFAALRKRFAPEKDALAKEIPPQSTDPEGLEFLDERMAYAERTDAFTQKCRAAEDTLLLSLAGRYALVPAVVGAGPSLGSR</sequence>
<dbReference type="GO" id="GO:0004842">
    <property type="term" value="F:ubiquitin-protein transferase activity"/>
    <property type="evidence" value="ECO:0007669"/>
    <property type="project" value="UniProtKB-UniRule"/>
</dbReference>
<evidence type="ECO:0000259" key="3">
    <source>
        <dbReference type="PROSITE" id="PS52053"/>
    </source>
</evidence>
<dbReference type="GO" id="GO:0016567">
    <property type="term" value="P:protein ubiquitination"/>
    <property type="evidence" value="ECO:0007669"/>
    <property type="project" value="InterPro"/>
</dbReference>
<protein>
    <submittedName>
        <fullName evidence="6">NEL domain-containing protein</fullName>
    </submittedName>
    <submittedName>
        <fullName evidence="5">Putative type III effector protein</fullName>
    </submittedName>
    <submittedName>
        <fullName evidence="4">Type III secretion system effector E3 ubiquitin transferase SlrP</fullName>
    </submittedName>
</protein>
<dbReference type="EMBL" id="CP085043">
    <property type="protein sequence ID" value="UZF13579.1"/>
    <property type="molecule type" value="Genomic_DNA"/>
</dbReference>
<keyword evidence="1" id="KW-0832">Ubl conjugation</keyword>
<evidence type="ECO:0000313" key="6">
    <source>
        <dbReference type="EMBL" id="UZF13579.1"/>
    </source>
</evidence>
<dbReference type="Pfam" id="PF14496">
    <property type="entry name" value="NEL"/>
    <property type="match status" value="1"/>
</dbReference>
<keyword evidence="1" id="KW-0964">Secreted</keyword>
<gene>
    <name evidence="6" type="ORF">LH706_10910</name>
    <name evidence="4" type="ORF">RSP824_09945</name>
    <name evidence="5" type="ORF">RUN215_v1_420057</name>
</gene>
<dbReference type="EMBL" id="CP025741">
    <property type="protein sequence ID" value="AYA46786.1"/>
    <property type="molecule type" value="Genomic_DNA"/>
</dbReference>
<reference evidence="5" key="1">
    <citation type="submission" date="2015-10" db="EMBL/GenBank/DDBJ databases">
        <authorList>
            <person name="Gilbert D.G."/>
        </authorList>
    </citation>
    <scope>NUCLEOTIDE SEQUENCE</scope>
    <source>
        <strain evidence="5">Phyl III-seqv23</strain>
    </source>
</reference>
<feature type="active site" description="Glycyl thioester intermediate" evidence="1">
    <location>
        <position position="452"/>
    </location>
</feature>
<evidence type="ECO:0000313" key="4">
    <source>
        <dbReference type="EMBL" id="AYA46786.1"/>
    </source>
</evidence>
<keyword evidence="1" id="KW-0833">Ubl conjugation pathway</keyword>
<dbReference type="PROSITE" id="PS52053">
    <property type="entry name" value="NEL"/>
    <property type="match status" value="1"/>
</dbReference>
<name>A0A0K1ZKQ8_RALSL</name>